<protein>
    <submittedName>
        <fullName evidence="1">Uncharacterized protein</fullName>
    </submittedName>
</protein>
<name>A0AA39H5I5_9BILA</name>
<keyword evidence="2" id="KW-1185">Reference proteome</keyword>
<accession>A0AA39H5I5</accession>
<comment type="caution">
    <text evidence="1">The sequence shown here is derived from an EMBL/GenBank/DDBJ whole genome shotgun (WGS) entry which is preliminary data.</text>
</comment>
<sequence>MDFLNPYFYEHLLLLLSLDDAKKLAELHENTGIAASAAYFASNYRRTHLVVTSSGVNEGLQHGVICCFLFEERNSWAELVSKEELKNLETFRIDRISAAEISRWDYYLPPIRAQPIPFGSIGIGSCYSSPVPRNLKPTFCSEDKNCPEITRFLQRCVSSQCDVESEWIFEALGPHSSIFRAMLERFRWNQVTTYSRRMFDTDILETYCRNTVNLHLRLDEKSVLAVGLHIARRTLISLLKLAEELPENDWNVRVTTDKSELYVDAIKPLLSARGFGRTTKGHFIKKLGSIEIEFATSPRHWSDVVDFEWITMKNIRYGGEFSGTLDYNYWSLVR</sequence>
<reference evidence="1" key="1">
    <citation type="submission" date="2023-06" db="EMBL/GenBank/DDBJ databases">
        <title>Genomic analysis of the entomopathogenic nematode Steinernema hermaphroditum.</title>
        <authorList>
            <person name="Schwarz E.M."/>
            <person name="Heppert J.K."/>
            <person name="Baniya A."/>
            <person name="Schwartz H.T."/>
            <person name="Tan C.-H."/>
            <person name="Antoshechkin I."/>
            <person name="Sternberg P.W."/>
            <person name="Goodrich-Blair H."/>
            <person name="Dillman A.R."/>
        </authorList>
    </citation>
    <scope>NUCLEOTIDE SEQUENCE</scope>
    <source>
        <strain evidence="1">PS9179</strain>
        <tissue evidence="1">Whole animal</tissue>
    </source>
</reference>
<dbReference type="Proteomes" id="UP001175271">
    <property type="component" value="Unassembled WGS sequence"/>
</dbReference>
<gene>
    <name evidence="1" type="ORF">QR680_003141</name>
</gene>
<evidence type="ECO:0000313" key="1">
    <source>
        <dbReference type="EMBL" id="KAK0399625.1"/>
    </source>
</evidence>
<organism evidence="1 2">
    <name type="scientific">Steinernema hermaphroditum</name>
    <dbReference type="NCBI Taxonomy" id="289476"/>
    <lineage>
        <taxon>Eukaryota</taxon>
        <taxon>Metazoa</taxon>
        <taxon>Ecdysozoa</taxon>
        <taxon>Nematoda</taxon>
        <taxon>Chromadorea</taxon>
        <taxon>Rhabditida</taxon>
        <taxon>Tylenchina</taxon>
        <taxon>Panagrolaimomorpha</taxon>
        <taxon>Strongyloidoidea</taxon>
        <taxon>Steinernematidae</taxon>
        <taxon>Steinernema</taxon>
    </lineage>
</organism>
<dbReference type="AlphaFoldDB" id="A0AA39H5I5"/>
<proteinExistence type="predicted"/>
<dbReference type="EMBL" id="JAUCMV010000005">
    <property type="protein sequence ID" value="KAK0399625.1"/>
    <property type="molecule type" value="Genomic_DNA"/>
</dbReference>
<evidence type="ECO:0000313" key="2">
    <source>
        <dbReference type="Proteomes" id="UP001175271"/>
    </source>
</evidence>